<evidence type="ECO:0000256" key="1">
    <source>
        <dbReference type="SAM" id="MobiDB-lite"/>
    </source>
</evidence>
<reference evidence="2 3" key="1">
    <citation type="submission" date="2021-02" db="EMBL/GenBank/DDBJ databases">
        <title>Plant Genome Project.</title>
        <authorList>
            <person name="Zhang R.-G."/>
        </authorList>
    </citation>
    <scope>NUCLEOTIDE SEQUENCE [LARGE SCALE GENOMIC DNA]</scope>
    <source>
        <tissue evidence="2">Leaves</tissue>
    </source>
</reference>
<gene>
    <name evidence="2" type="ORF">JRO89_XSUnG0096500</name>
</gene>
<comment type="caution">
    <text evidence="2">The sequence shown here is derived from an EMBL/GenBank/DDBJ whole genome shotgun (WGS) entry which is preliminary data.</text>
</comment>
<protein>
    <submittedName>
        <fullName evidence="2">Uncharacterized protein</fullName>
    </submittedName>
</protein>
<evidence type="ECO:0000313" key="3">
    <source>
        <dbReference type="Proteomes" id="UP000827721"/>
    </source>
</evidence>
<feature type="compositionally biased region" description="Basic and acidic residues" evidence="1">
    <location>
        <begin position="170"/>
        <end position="184"/>
    </location>
</feature>
<dbReference type="EMBL" id="JAFEMO010000216">
    <property type="protein sequence ID" value="KAH7522849.1"/>
    <property type="molecule type" value="Genomic_DNA"/>
</dbReference>
<organism evidence="2 3">
    <name type="scientific">Xanthoceras sorbifolium</name>
    <dbReference type="NCBI Taxonomy" id="99658"/>
    <lineage>
        <taxon>Eukaryota</taxon>
        <taxon>Viridiplantae</taxon>
        <taxon>Streptophyta</taxon>
        <taxon>Embryophyta</taxon>
        <taxon>Tracheophyta</taxon>
        <taxon>Spermatophyta</taxon>
        <taxon>Magnoliopsida</taxon>
        <taxon>eudicotyledons</taxon>
        <taxon>Gunneridae</taxon>
        <taxon>Pentapetalae</taxon>
        <taxon>rosids</taxon>
        <taxon>malvids</taxon>
        <taxon>Sapindales</taxon>
        <taxon>Sapindaceae</taxon>
        <taxon>Xanthoceroideae</taxon>
        <taxon>Xanthoceras</taxon>
    </lineage>
</organism>
<evidence type="ECO:0000313" key="2">
    <source>
        <dbReference type="EMBL" id="KAH7522849.1"/>
    </source>
</evidence>
<feature type="region of interest" description="Disordered" evidence="1">
    <location>
        <begin position="165"/>
        <end position="202"/>
    </location>
</feature>
<sequence>MTLAEANERIGRLEKIVGEPPSRDVPKLSVMSIEHGEQILYLQQTVADIIKDMEVRFNNVRLEQAGVVDAMTEKMMAMSDEIAILRRVVNSPGGTDEGHVSSKIKVSEPKHFNGSRMPRSWRISYRTLSSTFGLQRFLRENRQGVKDIPLAMAAAEGLVDFRISSSSPSVDKKKSVDGKKGKNKDWKKKADGKKKKDRDKQNPYFIQTEKSELETGYVAALAALQVTFLERLKQQAEVDVSYTKLRHEVLDGLVRIYWVEDNLLYAKGSRLYVPNGGGLKQELLKETHDPQWAGHLVYAV</sequence>
<feature type="compositionally biased region" description="Basic residues" evidence="1">
    <location>
        <begin position="185"/>
        <end position="197"/>
    </location>
</feature>
<accession>A0ABQ8GZI9</accession>
<dbReference type="Proteomes" id="UP000827721">
    <property type="component" value="Unassembled WGS sequence"/>
</dbReference>
<keyword evidence="3" id="KW-1185">Reference proteome</keyword>
<proteinExistence type="predicted"/>
<name>A0ABQ8GZI9_9ROSI</name>